<evidence type="ECO:0000313" key="2">
    <source>
        <dbReference type="WBParaSite" id="scaffold46456_cov399.g24552"/>
    </source>
</evidence>
<dbReference type="WBParaSite" id="scaffold46456_cov399.g24552">
    <property type="protein sequence ID" value="scaffold46456_cov399.g24552"/>
    <property type="gene ID" value="scaffold46456_cov399.g24552"/>
</dbReference>
<dbReference type="PANTHER" id="PTHR15245">
    <property type="entry name" value="SYMPLEKIN-RELATED"/>
    <property type="match status" value="1"/>
</dbReference>
<dbReference type="AlphaFoldDB" id="A0A915MR77"/>
<sequence length="76" mass="9038">MGGHYDYLFHRIFLEAPFLTSGSLKILRKACLDKVYGAFAITTLRELILTRARQRQELLRLLIEFSYFDRVDIREQ</sequence>
<name>A0A915MR77_MELJA</name>
<reference evidence="2" key="1">
    <citation type="submission" date="2022-11" db="UniProtKB">
        <authorList>
            <consortium name="WormBaseParasite"/>
        </authorList>
    </citation>
    <scope>IDENTIFICATION</scope>
</reference>
<organism evidence="1 2">
    <name type="scientific">Meloidogyne javanica</name>
    <name type="common">Root-knot nematode worm</name>
    <dbReference type="NCBI Taxonomy" id="6303"/>
    <lineage>
        <taxon>Eukaryota</taxon>
        <taxon>Metazoa</taxon>
        <taxon>Ecdysozoa</taxon>
        <taxon>Nematoda</taxon>
        <taxon>Chromadorea</taxon>
        <taxon>Rhabditida</taxon>
        <taxon>Tylenchina</taxon>
        <taxon>Tylenchomorpha</taxon>
        <taxon>Tylenchoidea</taxon>
        <taxon>Meloidogynidae</taxon>
        <taxon>Meloidogyninae</taxon>
        <taxon>Meloidogyne</taxon>
        <taxon>Meloidogyne incognita group</taxon>
    </lineage>
</organism>
<accession>A0A915MR77</accession>
<evidence type="ECO:0000313" key="1">
    <source>
        <dbReference type="Proteomes" id="UP000887561"/>
    </source>
</evidence>
<proteinExistence type="predicted"/>
<dbReference type="Proteomes" id="UP000887561">
    <property type="component" value="Unplaced"/>
</dbReference>
<dbReference type="InterPro" id="IPR021850">
    <property type="entry name" value="Symplekin/Pta1"/>
</dbReference>
<protein>
    <submittedName>
        <fullName evidence="2">Uncharacterized protein</fullName>
    </submittedName>
</protein>
<keyword evidence="1" id="KW-1185">Reference proteome</keyword>
<dbReference type="PANTHER" id="PTHR15245:SF20">
    <property type="entry name" value="SYMPLEKIN"/>
    <property type="match status" value="1"/>
</dbReference>
<dbReference type="GO" id="GO:0005847">
    <property type="term" value="C:mRNA cleavage and polyadenylation specificity factor complex"/>
    <property type="evidence" value="ECO:0007669"/>
    <property type="project" value="TreeGrafter"/>
</dbReference>